<evidence type="ECO:0000256" key="1">
    <source>
        <dbReference type="ARBA" id="ARBA00004994"/>
    </source>
</evidence>
<reference evidence="13 14" key="1">
    <citation type="submission" date="2014-06" db="EMBL/GenBank/DDBJ databases">
        <title>Whole Genome Sequences of Three Symbiotic Endozoicomonas Bacteria.</title>
        <authorList>
            <person name="Neave M.J."/>
            <person name="Apprill A."/>
            <person name="Voolstra C.R."/>
        </authorList>
    </citation>
    <scope>NUCLEOTIDE SEQUENCE [LARGE SCALE GENOMIC DNA]</scope>
    <source>
        <strain evidence="13 14">DSM 25634</strain>
    </source>
</reference>
<evidence type="ECO:0000256" key="3">
    <source>
        <dbReference type="ARBA" id="ARBA00013014"/>
    </source>
</evidence>
<dbReference type="InterPro" id="IPR013752">
    <property type="entry name" value="KPA_reductase"/>
</dbReference>
<comment type="pathway">
    <text evidence="1 10">Cofactor biosynthesis; (R)-pantothenate biosynthesis; (R)-pantoate from 3-methyl-2-oxobutanoate: step 2/2.</text>
</comment>
<comment type="catalytic activity">
    <reaction evidence="9 10">
        <text>(R)-pantoate + NADP(+) = 2-dehydropantoate + NADPH + H(+)</text>
        <dbReference type="Rhea" id="RHEA:16233"/>
        <dbReference type="ChEBI" id="CHEBI:11561"/>
        <dbReference type="ChEBI" id="CHEBI:15378"/>
        <dbReference type="ChEBI" id="CHEBI:15980"/>
        <dbReference type="ChEBI" id="CHEBI:57783"/>
        <dbReference type="ChEBI" id="CHEBI:58349"/>
        <dbReference type="EC" id="1.1.1.169"/>
    </reaction>
</comment>
<dbReference type="InterPro" id="IPR003710">
    <property type="entry name" value="ApbA"/>
</dbReference>
<name>A0A081NL87_9GAMM</name>
<dbReference type="PANTHER" id="PTHR43765:SF2">
    <property type="entry name" value="2-DEHYDROPANTOATE 2-REDUCTASE"/>
    <property type="match status" value="1"/>
</dbReference>
<evidence type="ECO:0000256" key="9">
    <source>
        <dbReference type="ARBA" id="ARBA00048793"/>
    </source>
</evidence>
<dbReference type="GO" id="GO:0008677">
    <property type="term" value="F:2-dehydropantoate 2-reductase activity"/>
    <property type="evidence" value="ECO:0007669"/>
    <property type="project" value="UniProtKB-EC"/>
</dbReference>
<comment type="similarity">
    <text evidence="2 10">Belongs to the ketopantoate reductase family.</text>
</comment>
<dbReference type="OrthoDB" id="6530772at2"/>
<dbReference type="InterPro" id="IPR013328">
    <property type="entry name" value="6PGD_dom2"/>
</dbReference>
<dbReference type="EMBL" id="JOKH01000001">
    <property type="protein sequence ID" value="KEQ19210.1"/>
    <property type="molecule type" value="Genomic_DNA"/>
</dbReference>
<dbReference type="InterPro" id="IPR036291">
    <property type="entry name" value="NAD(P)-bd_dom_sf"/>
</dbReference>
<organism evidence="13 14">
    <name type="scientific">Endozoicomonas numazuensis</name>
    <dbReference type="NCBI Taxonomy" id="1137799"/>
    <lineage>
        <taxon>Bacteria</taxon>
        <taxon>Pseudomonadati</taxon>
        <taxon>Pseudomonadota</taxon>
        <taxon>Gammaproteobacteria</taxon>
        <taxon>Oceanospirillales</taxon>
        <taxon>Endozoicomonadaceae</taxon>
        <taxon>Endozoicomonas</taxon>
    </lineage>
</organism>
<protein>
    <recommendedName>
        <fullName evidence="4 10">2-dehydropantoate 2-reductase</fullName>
        <ecNumber evidence="3 10">1.1.1.169</ecNumber>
    </recommendedName>
    <alternativeName>
        <fullName evidence="8 10">Ketopantoate reductase</fullName>
    </alternativeName>
</protein>
<dbReference type="InterPro" id="IPR008927">
    <property type="entry name" value="6-PGluconate_DH-like_C_sf"/>
</dbReference>
<dbReference type="Proteomes" id="UP000028073">
    <property type="component" value="Unassembled WGS sequence"/>
</dbReference>
<comment type="function">
    <text evidence="10">Catalyzes the NADPH-dependent reduction of ketopantoate into pantoic acid.</text>
</comment>
<dbReference type="SUPFAM" id="SSF48179">
    <property type="entry name" value="6-phosphogluconate dehydrogenase C-terminal domain-like"/>
    <property type="match status" value="1"/>
</dbReference>
<evidence type="ECO:0000256" key="2">
    <source>
        <dbReference type="ARBA" id="ARBA00007870"/>
    </source>
</evidence>
<dbReference type="InterPro" id="IPR013332">
    <property type="entry name" value="KPR_N"/>
</dbReference>
<evidence type="ECO:0000256" key="4">
    <source>
        <dbReference type="ARBA" id="ARBA00019465"/>
    </source>
</evidence>
<dbReference type="SUPFAM" id="SSF51735">
    <property type="entry name" value="NAD(P)-binding Rossmann-fold domains"/>
    <property type="match status" value="1"/>
</dbReference>
<keyword evidence="14" id="KW-1185">Reference proteome</keyword>
<dbReference type="GO" id="GO:0050661">
    <property type="term" value="F:NADP binding"/>
    <property type="evidence" value="ECO:0007669"/>
    <property type="project" value="TreeGrafter"/>
</dbReference>
<proteinExistence type="inferred from homology"/>
<evidence type="ECO:0000313" key="13">
    <source>
        <dbReference type="EMBL" id="KEQ19210.1"/>
    </source>
</evidence>
<dbReference type="Pfam" id="PF08546">
    <property type="entry name" value="ApbA_C"/>
    <property type="match status" value="1"/>
</dbReference>
<evidence type="ECO:0000259" key="11">
    <source>
        <dbReference type="Pfam" id="PF02558"/>
    </source>
</evidence>
<dbReference type="UniPathway" id="UPA00028">
    <property type="reaction ID" value="UER00004"/>
</dbReference>
<dbReference type="InterPro" id="IPR050838">
    <property type="entry name" value="Ketopantoate_reductase"/>
</dbReference>
<evidence type="ECO:0000256" key="10">
    <source>
        <dbReference type="RuleBase" id="RU362068"/>
    </source>
</evidence>
<evidence type="ECO:0000256" key="5">
    <source>
        <dbReference type="ARBA" id="ARBA00022655"/>
    </source>
</evidence>
<evidence type="ECO:0000259" key="12">
    <source>
        <dbReference type="Pfam" id="PF08546"/>
    </source>
</evidence>
<sequence length="305" mass="33886">MTWHIIGAGSMGCLWTAQFLKAGMKPTLLLREQRFHSLVSTKPILAIDELEGITHHFTINLDSPASLSDSIEYLLVCTKAQDAEAAVHSVAHQLSDHCQIVLMQNGMGSQQAISQHFSSQTVWAASTTEGAWMKDFLHVCHAGHGSTWIGPMSSTPDEPSWQRLKDALEKLSFDIQLTHQIEQKLWDKLAVNCAINGLTALYDCRNGELLATEERKKRLAELTEEVSQVREAKGVPNCGNLLELVHQVCIDTAMNNSSTCMDARQGRATELPFINGYLIKQAERLGIETPANQTLMRELAERHIT</sequence>
<feature type="domain" description="Ketopantoate reductase C-terminal" evidence="12">
    <location>
        <begin position="181"/>
        <end position="300"/>
    </location>
</feature>
<dbReference type="NCBIfam" id="TIGR00745">
    <property type="entry name" value="apbA_panE"/>
    <property type="match status" value="1"/>
</dbReference>
<dbReference type="eggNOG" id="COG1893">
    <property type="taxonomic scope" value="Bacteria"/>
</dbReference>
<evidence type="ECO:0000256" key="8">
    <source>
        <dbReference type="ARBA" id="ARBA00032024"/>
    </source>
</evidence>
<dbReference type="GO" id="GO:0015940">
    <property type="term" value="P:pantothenate biosynthetic process"/>
    <property type="evidence" value="ECO:0007669"/>
    <property type="project" value="UniProtKB-UniPathway"/>
</dbReference>
<evidence type="ECO:0000313" key="14">
    <source>
        <dbReference type="Proteomes" id="UP000028073"/>
    </source>
</evidence>
<dbReference type="Gene3D" id="1.10.1040.10">
    <property type="entry name" value="N-(1-d-carboxylethyl)-l-norvaline Dehydrogenase, domain 2"/>
    <property type="match status" value="1"/>
</dbReference>
<dbReference type="STRING" id="1137799.GZ78_04240"/>
<keyword evidence="5 10" id="KW-0566">Pantothenate biosynthesis</keyword>
<comment type="caution">
    <text evidence="13">The sequence shown here is derived from an EMBL/GenBank/DDBJ whole genome shotgun (WGS) entry which is preliminary data.</text>
</comment>
<evidence type="ECO:0000256" key="7">
    <source>
        <dbReference type="ARBA" id="ARBA00023002"/>
    </source>
</evidence>
<evidence type="ECO:0000256" key="6">
    <source>
        <dbReference type="ARBA" id="ARBA00022857"/>
    </source>
</evidence>
<feature type="domain" description="Ketopantoate reductase N-terminal" evidence="11">
    <location>
        <begin position="3"/>
        <end position="153"/>
    </location>
</feature>
<dbReference type="PANTHER" id="PTHR43765">
    <property type="entry name" value="2-DEHYDROPANTOATE 2-REDUCTASE-RELATED"/>
    <property type="match status" value="1"/>
</dbReference>
<gene>
    <name evidence="13" type="ORF">GZ78_04240</name>
</gene>
<dbReference type="Gene3D" id="3.40.50.720">
    <property type="entry name" value="NAD(P)-binding Rossmann-like Domain"/>
    <property type="match status" value="1"/>
</dbReference>
<keyword evidence="7 10" id="KW-0560">Oxidoreductase</keyword>
<dbReference type="GO" id="GO:0005737">
    <property type="term" value="C:cytoplasm"/>
    <property type="evidence" value="ECO:0007669"/>
    <property type="project" value="TreeGrafter"/>
</dbReference>
<dbReference type="EC" id="1.1.1.169" evidence="3 10"/>
<dbReference type="AlphaFoldDB" id="A0A081NL87"/>
<dbReference type="RefSeq" id="WP_152558535.1">
    <property type="nucleotide sequence ID" value="NZ_JOKH01000001.1"/>
</dbReference>
<keyword evidence="6 10" id="KW-0521">NADP</keyword>
<accession>A0A081NL87</accession>
<dbReference type="Pfam" id="PF02558">
    <property type="entry name" value="ApbA"/>
    <property type="match status" value="1"/>
</dbReference>